<comment type="caution">
    <text evidence="2">The sequence shown here is derived from an EMBL/GenBank/DDBJ whole genome shotgun (WGS) entry which is preliminary data.</text>
</comment>
<feature type="non-terminal residue" evidence="2">
    <location>
        <position position="1"/>
    </location>
</feature>
<protein>
    <submittedName>
        <fullName evidence="2">Rho-GAP domain-containing protein</fullName>
    </submittedName>
</protein>
<dbReference type="AlphaFoldDB" id="A0A699Z3Z7"/>
<dbReference type="Proteomes" id="UP000485058">
    <property type="component" value="Unassembled WGS sequence"/>
</dbReference>
<evidence type="ECO:0000259" key="1">
    <source>
        <dbReference type="PROSITE" id="PS50238"/>
    </source>
</evidence>
<dbReference type="GO" id="GO:0007165">
    <property type="term" value="P:signal transduction"/>
    <property type="evidence" value="ECO:0007669"/>
    <property type="project" value="InterPro"/>
</dbReference>
<feature type="domain" description="Rho-GAP" evidence="1">
    <location>
        <begin position="28"/>
        <end position="131"/>
    </location>
</feature>
<organism evidence="2 3">
    <name type="scientific">Haematococcus lacustris</name>
    <name type="common">Green alga</name>
    <name type="synonym">Haematococcus pluvialis</name>
    <dbReference type="NCBI Taxonomy" id="44745"/>
    <lineage>
        <taxon>Eukaryota</taxon>
        <taxon>Viridiplantae</taxon>
        <taxon>Chlorophyta</taxon>
        <taxon>core chlorophytes</taxon>
        <taxon>Chlorophyceae</taxon>
        <taxon>CS clade</taxon>
        <taxon>Chlamydomonadales</taxon>
        <taxon>Haematococcaceae</taxon>
        <taxon>Haematococcus</taxon>
    </lineage>
</organism>
<dbReference type="EMBL" id="BLLF01001125">
    <property type="protein sequence ID" value="GFH17293.1"/>
    <property type="molecule type" value="Genomic_DNA"/>
</dbReference>
<reference evidence="2 3" key="1">
    <citation type="submission" date="2020-02" db="EMBL/GenBank/DDBJ databases">
        <title>Draft genome sequence of Haematococcus lacustris strain NIES-144.</title>
        <authorList>
            <person name="Morimoto D."/>
            <person name="Nakagawa S."/>
            <person name="Yoshida T."/>
            <person name="Sawayama S."/>
        </authorList>
    </citation>
    <scope>NUCLEOTIDE SEQUENCE [LARGE SCALE GENOMIC DNA]</scope>
    <source>
        <strain evidence="2 3">NIES-144</strain>
    </source>
</reference>
<evidence type="ECO:0000313" key="2">
    <source>
        <dbReference type="EMBL" id="GFH17293.1"/>
    </source>
</evidence>
<dbReference type="InterPro" id="IPR000198">
    <property type="entry name" value="RhoGAP_dom"/>
</dbReference>
<dbReference type="Gene3D" id="1.10.555.10">
    <property type="entry name" value="Rho GTPase activation protein"/>
    <property type="match status" value="1"/>
</dbReference>
<evidence type="ECO:0000313" key="3">
    <source>
        <dbReference type="Proteomes" id="UP000485058"/>
    </source>
</evidence>
<gene>
    <name evidence="2" type="ORF">HaLaN_13899</name>
</gene>
<proteinExistence type="predicted"/>
<dbReference type="PROSITE" id="PS50238">
    <property type="entry name" value="RHOGAP"/>
    <property type="match status" value="1"/>
</dbReference>
<dbReference type="Pfam" id="PF00620">
    <property type="entry name" value="RhoGAP"/>
    <property type="match status" value="1"/>
</dbReference>
<sequence length="131" mass="14066">LSRKTREGSSAAYQAALEGIRRLTAPSRRIASVCREEVRSKPCPHTLLLCCNALCLTGLHTRGIFKDAPLPGAQPAADQLAAQLEAGAVLLPVNLDPVTAAACIKLFLVSLDDPLMTHRWRGVQQQTSHSS</sequence>
<name>A0A699Z3Z7_HAELA</name>
<keyword evidence="3" id="KW-1185">Reference proteome</keyword>
<dbReference type="SUPFAM" id="SSF48350">
    <property type="entry name" value="GTPase activation domain, GAP"/>
    <property type="match status" value="1"/>
</dbReference>
<accession>A0A699Z3Z7</accession>
<dbReference type="InterPro" id="IPR008936">
    <property type="entry name" value="Rho_GTPase_activation_prot"/>
</dbReference>